<dbReference type="eggNOG" id="COG1978">
    <property type="taxonomic scope" value="Bacteria"/>
</dbReference>
<name>A0A0A5G7C3_9BACI</name>
<reference evidence="1 2" key="1">
    <citation type="submission" date="2013-08" db="EMBL/GenBank/DDBJ databases">
        <authorList>
            <person name="Huang J."/>
            <person name="Wang G."/>
        </authorList>
    </citation>
    <scope>NUCLEOTIDE SEQUENCE [LARGE SCALE GENOMIC DNA]</scope>
    <source>
        <strain evidence="1 2">JSM 072002</strain>
    </source>
</reference>
<dbReference type="PANTHER" id="PTHR39961:SF1">
    <property type="entry name" value="DUF458 DOMAIN-CONTAINING PROTEIN"/>
    <property type="match status" value="1"/>
</dbReference>
<dbReference type="Proteomes" id="UP000030401">
    <property type="component" value="Unassembled WGS sequence"/>
</dbReference>
<dbReference type="STRING" id="1385512.N784_02825"/>
<dbReference type="EMBL" id="AVPG01000009">
    <property type="protein sequence ID" value="KGX87063.1"/>
    <property type="molecule type" value="Genomic_DNA"/>
</dbReference>
<organism evidence="1 2">
    <name type="scientific">Pontibacillus litoralis JSM 072002</name>
    <dbReference type="NCBI Taxonomy" id="1385512"/>
    <lineage>
        <taxon>Bacteria</taxon>
        <taxon>Bacillati</taxon>
        <taxon>Bacillota</taxon>
        <taxon>Bacilli</taxon>
        <taxon>Bacillales</taxon>
        <taxon>Bacillaceae</taxon>
        <taxon>Pontibacillus</taxon>
    </lineage>
</organism>
<evidence type="ECO:0000313" key="2">
    <source>
        <dbReference type="Proteomes" id="UP000030401"/>
    </source>
</evidence>
<proteinExistence type="predicted"/>
<keyword evidence="2" id="KW-1185">Reference proteome</keyword>
<dbReference type="AlphaFoldDB" id="A0A0A5G7C3"/>
<accession>A0A0A5G7C3</accession>
<dbReference type="RefSeq" id="WP_036833879.1">
    <property type="nucleotide sequence ID" value="NZ_AVPG01000009.1"/>
</dbReference>
<dbReference type="Pfam" id="PF04308">
    <property type="entry name" value="RNaseH_like"/>
    <property type="match status" value="1"/>
</dbReference>
<dbReference type="OrthoDB" id="37369at2"/>
<dbReference type="PANTHER" id="PTHR39961">
    <property type="entry name" value="HYPOTHETICAL CYTOSOLIC PROTEIN"/>
    <property type="match status" value="1"/>
</dbReference>
<comment type="caution">
    <text evidence="1">The sequence shown here is derived from an EMBL/GenBank/DDBJ whole genome shotgun (WGS) entry which is preliminary data.</text>
</comment>
<gene>
    <name evidence="1" type="ORF">N784_02825</name>
</gene>
<sequence length="172" mass="20102">MIENPSFYNQSEHHMTMEDVRNQIRTFVQQDPAASYRLSIGTDSHVHRVYTRFITAIHIHRIGKGAWGCLRNHTVRRPVQSLREKISTETWLSQEIAFYFTPDYLEELACIIQPFEEKGASFTFEIHLDIGHKGITRHLITEMTQRTRQMGIEVKIKPDAYAASSYANRYTK</sequence>
<dbReference type="InterPro" id="IPR007405">
    <property type="entry name" value="Phage_KVP40_Orf299"/>
</dbReference>
<protein>
    <submittedName>
        <fullName evidence="1">Uncharacterized protein</fullName>
    </submittedName>
</protein>
<evidence type="ECO:0000313" key="1">
    <source>
        <dbReference type="EMBL" id="KGX87063.1"/>
    </source>
</evidence>